<dbReference type="SUPFAM" id="SSF53474">
    <property type="entry name" value="alpha/beta-Hydrolases"/>
    <property type="match status" value="1"/>
</dbReference>
<organism evidence="4 5">
    <name type="scientific">Russula ochroleuca</name>
    <dbReference type="NCBI Taxonomy" id="152965"/>
    <lineage>
        <taxon>Eukaryota</taxon>
        <taxon>Fungi</taxon>
        <taxon>Dikarya</taxon>
        <taxon>Basidiomycota</taxon>
        <taxon>Agaricomycotina</taxon>
        <taxon>Agaricomycetes</taxon>
        <taxon>Russulales</taxon>
        <taxon>Russulaceae</taxon>
        <taxon>Russula</taxon>
    </lineage>
</organism>
<dbReference type="PANTHER" id="PTHR46118:SF4">
    <property type="entry name" value="PROTEIN ABHD11"/>
    <property type="match status" value="1"/>
</dbReference>
<dbReference type="Proteomes" id="UP000759537">
    <property type="component" value="Unassembled WGS sequence"/>
</dbReference>
<dbReference type="OrthoDB" id="8119704at2759"/>
<evidence type="ECO:0000313" key="4">
    <source>
        <dbReference type="EMBL" id="KAF8485731.1"/>
    </source>
</evidence>
<dbReference type="GO" id="GO:0005739">
    <property type="term" value="C:mitochondrion"/>
    <property type="evidence" value="ECO:0007669"/>
    <property type="project" value="TreeGrafter"/>
</dbReference>
<evidence type="ECO:0000256" key="1">
    <source>
        <dbReference type="ARBA" id="ARBA00008645"/>
    </source>
</evidence>
<evidence type="ECO:0000256" key="2">
    <source>
        <dbReference type="ARBA" id="ARBA00022801"/>
    </source>
</evidence>
<dbReference type="Gene3D" id="3.40.50.1820">
    <property type="entry name" value="alpha/beta hydrolase"/>
    <property type="match status" value="1"/>
</dbReference>
<dbReference type="InterPro" id="IPR000073">
    <property type="entry name" value="AB_hydrolase_1"/>
</dbReference>
<comment type="caution">
    <text evidence="4">The sequence shown here is derived from an EMBL/GenBank/DDBJ whole genome shotgun (WGS) entry which is preliminary data.</text>
</comment>
<dbReference type="EMBL" id="WHVB01000002">
    <property type="protein sequence ID" value="KAF8485731.1"/>
    <property type="molecule type" value="Genomic_DNA"/>
</dbReference>
<dbReference type="AlphaFoldDB" id="A0A9P5TCV4"/>
<name>A0A9P5TCV4_9AGAM</name>
<sequence>MRRPSAFASTSSRRFFRTGVTPVDLHYDAFRPKHGSKIERPLVILHGLFGMKRNWLSLSKAFLRDVQRPVYTLDLRNHGSSPHASPMNYEAMATDVLHFLRSNSLSNVSLLGHSMGGKVAMAVALSTELPDDAIEHLIVADIAPSNATLSTQFQGYIEAMNKIEQSKVSSRREAQDILAPYESDPITRAFLLTNLDTTVQPFKFQVPLDIIGSSISDLGGFPYQPGERSWHGNTLFVKGEKSKYINKNNIPIAKEFFPNMSLETLDAGHWVHAERPNEFKKLVVDFVTRT</sequence>
<dbReference type="GO" id="GO:0052689">
    <property type="term" value="F:carboxylic ester hydrolase activity"/>
    <property type="evidence" value="ECO:0007669"/>
    <property type="project" value="TreeGrafter"/>
</dbReference>
<reference evidence="4" key="1">
    <citation type="submission" date="2019-10" db="EMBL/GenBank/DDBJ databases">
        <authorList>
            <consortium name="DOE Joint Genome Institute"/>
            <person name="Kuo A."/>
            <person name="Miyauchi S."/>
            <person name="Kiss E."/>
            <person name="Drula E."/>
            <person name="Kohler A."/>
            <person name="Sanchez-Garcia M."/>
            <person name="Andreopoulos B."/>
            <person name="Barry K.W."/>
            <person name="Bonito G."/>
            <person name="Buee M."/>
            <person name="Carver A."/>
            <person name="Chen C."/>
            <person name="Cichocki N."/>
            <person name="Clum A."/>
            <person name="Culley D."/>
            <person name="Crous P.W."/>
            <person name="Fauchery L."/>
            <person name="Girlanda M."/>
            <person name="Hayes R."/>
            <person name="Keri Z."/>
            <person name="LaButti K."/>
            <person name="Lipzen A."/>
            <person name="Lombard V."/>
            <person name="Magnuson J."/>
            <person name="Maillard F."/>
            <person name="Morin E."/>
            <person name="Murat C."/>
            <person name="Nolan M."/>
            <person name="Ohm R."/>
            <person name="Pangilinan J."/>
            <person name="Pereira M."/>
            <person name="Perotto S."/>
            <person name="Peter M."/>
            <person name="Riley R."/>
            <person name="Sitrit Y."/>
            <person name="Stielow B."/>
            <person name="Szollosi G."/>
            <person name="Zifcakova L."/>
            <person name="Stursova M."/>
            <person name="Spatafora J.W."/>
            <person name="Tedersoo L."/>
            <person name="Vaario L.-M."/>
            <person name="Yamada A."/>
            <person name="Yan M."/>
            <person name="Wang P."/>
            <person name="Xu J."/>
            <person name="Bruns T."/>
            <person name="Baldrian P."/>
            <person name="Vilgalys R."/>
            <person name="Henrissat B."/>
            <person name="Grigoriev I.V."/>
            <person name="Hibbett D."/>
            <person name="Nagy L.G."/>
            <person name="Martin F.M."/>
        </authorList>
    </citation>
    <scope>NUCLEOTIDE SEQUENCE</scope>
    <source>
        <strain evidence="4">Prilba</strain>
    </source>
</reference>
<feature type="domain" description="AB hydrolase-1" evidence="3">
    <location>
        <begin position="41"/>
        <end position="276"/>
    </location>
</feature>
<keyword evidence="5" id="KW-1185">Reference proteome</keyword>
<dbReference type="PANTHER" id="PTHR46118">
    <property type="entry name" value="PROTEIN ABHD11"/>
    <property type="match status" value="1"/>
</dbReference>
<reference evidence="4" key="2">
    <citation type="journal article" date="2020" name="Nat. Commun.">
        <title>Large-scale genome sequencing of mycorrhizal fungi provides insights into the early evolution of symbiotic traits.</title>
        <authorList>
            <person name="Miyauchi S."/>
            <person name="Kiss E."/>
            <person name="Kuo A."/>
            <person name="Drula E."/>
            <person name="Kohler A."/>
            <person name="Sanchez-Garcia M."/>
            <person name="Morin E."/>
            <person name="Andreopoulos B."/>
            <person name="Barry K.W."/>
            <person name="Bonito G."/>
            <person name="Buee M."/>
            <person name="Carver A."/>
            <person name="Chen C."/>
            <person name="Cichocki N."/>
            <person name="Clum A."/>
            <person name="Culley D."/>
            <person name="Crous P.W."/>
            <person name="Fauchery L."/>
            <person name="Girlanda M."/>
            <person name="Hayes R.D."/>
            <person name="Keri Z."/>
            <person name="LaButti K."/>
            <person name="Lipzen A."/>
            <person name="Lombard V."/>
            <person name="Magnuson J."/>
            <person name="Maillard F."/>
            <person name="Murat C."/>
            <person name="Nolan M."/>
            <person name="Ohm R.A."/>
            <person name="Pangilinan J."/>
            <person name="Pereira M.F."/>
            <person name="Perotto S."/>
            <person name="Peter M."/>
            <person name="Pfister S."/>
            <person name="Riley R."/>
            <person name="Sitrit Y."/>
            <person name="Stielow J.B."/>
            <person name="Szollosi G."/>
            <person name="Zifcakova L."/>
            <person name="Stursova M."/>
            <person name="Spatafora J.W."/>
            <person name="Tedersoo L."/>
            <person name="Vaario L.M."/>
            <person name="Yamada A."/>
            <person name="Yan M."/>
            <person name="Wang P."/>
            <person name="Xu J."/>
            <person name="Bruns T."/>
            <person name="Baldrian P."/>
            <person name="Vilgalys R."/>
            <person name="Dunand C."/>
            <person name="Henrissat B."/>
            <person name="Grigoriev I.V."/>
            <person name="Hibbett D."/>
            <person name="Nagy L.G."/>
            <person name="Martin F.M."/>
        </authorList>
    </citation>
    <scope>NUCLEOTIDE SEQUENCE</scope>
    <source>
        <strain evidence="4">Prilba</strain>
    </source>
</reference>
<dbReference type="FunFam" id="3.40.50.1820:FF:000039">
    <property type="entry name" value="Esterase ybfF"/>
    <property type="match status" value="1"/>
</dbReference>
<comment type="similarity">
    <text evidence="1">Belongs to the AB hydrolase superfamily.</text>
</comment>
<proteinExistence type="inferred from homology"/>
<accession>A0A9P5TCV4</accession>
<dbReference type="Pfam" id="PF00561">
    <property type="entry name" value="Abhydrolase_1"/>
    <property type="match status" value="1"/>
</dbReference>
<dbReference type="InterPro" id="IPR029058">
    <property type="entry name" value="AB_hydrolase_fold"/>
</dbReference>
<protein>
    <submittedName>
        <fullName evidence="4">Alpha/beta-hydrolase</fullName>
    </submittedName>
</protein>
<keyword evidence="2" id="KW-0378">Hydrolase</keyword>
<evidence type="ECO:0000313" key="5">
    <source>
        <dbReference type="Proteomes" id="UP000759537"/>
    </source>
</evidence>
<evidence type="ECO:0000259" key="3">
    <source>
        <dbReference type="Pfam" id="PF00561"/>
    </source>
</evidence>
<gene>
    <name evidence="4" type="ORF">DFH94DRAFT_152480</name>
</gene>